<sequence>MRQRFNIIGMCLLAIFIVLFGSIIAMPLLSDTPSGPLEINVDAVAATGDGGDTQ</sequence>
<protein>
    <submittedName>
        <fullName evidence="2">Uncharacterized protein</fullName>
    </submittedName>
</protein>
<evidence type="ECO:0000313" key="2">
    <source>
        <dbReference type="EMBL" id="MBB5041914.1"/>
    </source>
</evidence>
<accession>A0A7W8DTG2</accession>
<dbReference type="EMBL" id="JACHIK010000003">
    <property type="protein sequence ID" value="MBB5041914.1"/>
    <property type="molecule type" value="Genomic_DNA"/>
</dbReference>
<organism evidence="2 3">
    <name type="scientific">Shinella fusca</name>
    <dbReference type="NCBI Taxonomy" id="544480"/>
    <lineage>
        <taxon>Bacteria</taxon>
        <taxon>Pseudomonadati</taxon>
        <taxon>Pseudomonadota</taxon>
        <taxon>Alphaproteobacteria</taxon>
        <taxon>Hyphomicrobiales</taxon>
        <taxon>Rhizobiaceae</taxon>
        <taxon>Shinella</taxon>
    </lineage>
</organism>
<keyword evidence="3" id="KW-1185">Reference proteome</keyword>
<gene>
    <name evidence="2" type="ORF">HNQ66_001297</name>
</gene>
<feature type="transmembrane region" description="Helical" evidence="1">
    <location>
        <begin position="7"/>
        <end position="29"/>
    </location>
</feature>
<name>A0A7W8DTG2_9HYPH</name>
<evidence type="ECO:0000313" key="3">
    <source>
        <dbReference type="Proteomes" id="UP000535406"/>
    </source>
</evidence>
<keyword evidence="1" id="KW-1133">Transmembrane helix</keyword>
<evidence type="ECO:0000256" key="1">
    <source>
        <dbReference type="SAM" id="Phobius"/>
    </source>
</evidence>
<comment type="caution">
    <text evidence="2">The sequence shown here is derived from an EMBL/GenBank/DDBJ whole genome shotgun (WGS) entry which is preliminary data.</text>
</comment>
<keyword evidence="1" id="KW-0472">Membrane</keyword>
<keyword evidence="1" id="KW-0812">Transmembrane</keyword>
<dbReference type="Proteomes" id="UP000535406">
    <property type="component" value="Unassembled WGS sequence"/>
</dbReference>
<dbReference type="RefSeq" id="WP_184142023.1">
    <property type="nucleotide sequence ID" value="NZ_JACHIK010000003.1"/>
</dbReference>
<proteinExistence type="predicted"/>
<reference evidence="2 3" key="1">
    <citation type="submission" date="2020-08" db="EMBL/GenBank/DDBJ databases">
        <title>Genomic Encyclopedia of Type Strains, Phase IV (KMG-IV): sequencing the most valuable type-strain genomes for metagenomic binning, comparative biology and taxonomic classification.</title>
        <authorList>
            <person name="Goeker M."/>
        </authorList>
    </citation>
    <scope>NUCLEOTIDE SEQUENCE [LARGE SCALE GENOMIC DNA]</scope>
    <source>
        <strain evidence="2 3">DSM 21319</strain>
    </source>
</reference>
<dbReference type="AlphaFoldDB" id="A0A7W8DTG2"/>